<evidence type="ECO:0000313" key="12">
    <source>
        <dbReference type="Proteomes" id="UP000253823"/>
    </source>
</evidence>
<evidence type="ECO:0000256" key="5">
    <source>
        <dbReference type="ARBA" id="ARBA00022692"/>
    </source>
</evidence>
<comment type="caution">
    <text evidence="11">The sequence shown here is derived from an EMBL/GenBank/DDBJ whole genome shotgun (WGS) entry which is preliminary data.</text>
</comment>
<dbReference type="InterPro" id="IPR013685">
    <property type="entry name" value="POTRA_FtsQ_type"/>
</dbReference>
<dbReference type="PANTHER" id="PTHR35851">
    <property type="entry name" value="CELL DIVISION PROTEIN FTSQ"/>
    <property type="match status" value="1"/>
</dbReference>
<protein>
    <recommendedName>
        <fullName evidence="9">Cell division protein FtsQ</fullName>
    </recommendedName>
</protein>
<evidence type="ECO:0000256" key="1">
    <source>
        <dbReference type="ARBA" id="ARBA00004370"/>
    </source>
</evidence>
<sequence>MNVIKRKNTQPTQFGRSSNGEGKFHFMLQIKLALVLLFAGLGYFVYSNWQSWLESLDGDRKITAYALVGQNEFTTYPDVQDVLLKMGSLKGFWGQDVKQIQEQLETIPWVKGAVVRKIWPNRLSIWLSEYQPVAIWNKTEFVTKDGTVFQLPMDKLKEKVLPYLGGPDYQSLKVLEAWNQIFADFKAKNLVVKGVAIDDRGAWQVTLDNDIVLKLGRGDWKPKLDRFVTIYPQIEVPEGKRIDYVDLRYASASAAVGLTEK</sequence>
<evidence type="ECO:0000256" key="3">
    <source>
        <dbReference type="ARBA" id="ARBA00022519"/>
    </source>
</evidence>
<dbReference type="RefSeq" id="WP_049367803.1">
    <property type="nucleotide sequence ID" value="NZ_QEPT01000002.1"/>
</dbReference>
<dbReference type="HAMAP" id="MF_00911">
    <property type="entry name" value="FtsQ_subfam"/>
    <property type="match status" value="1"/>
</dbReference>
<dbReference type="PANTHER" id="PTHR35851:SF1">
    <property type="entry name" value="CELL DIVISION PROTEIN FTSQ"/>
    <property type="match status" value="1"/>
</dbReference>
<reference evidence="11 12" key="1">
    <citation type="submission" date="2018-05" db="EMBL/GenBank/DDBJ databases">
        <title>Draft Genome Sequences for a Diverse set of 7 Haemophilus Species.</title>
        <authorList>
            <person name="Nichols M."/>
            <person name="Topaz N."/>
            <person name="Wang X."/>
            <person name="Wang X."/>
            <person name="Boxrud D."/>
        </authorList>
    </citation>
    <scope>NUCLEOTIDE SEQUENCE [LARGE SCALE GENOMIC DNA]</scope>
    <source>
        <strain evidence="11 12">C2006002596</strain>
    </source>
</reference>
<dbReference type="Proteomes" id="UP000253823">
    <property type="component" value="Unassembled WGS sequence"/>
</dbReference>
<keyword evidence="2 9" id="KW-1003">Cell membrane</keyword>
<keyword evidence="7 9" id="KW-0472">Membrane</keyword>
<evidence type="ECO:0000256" key="7">
    <source>
        <dbReference type="ARBA" id="ARBA00023136"/>
    </source>
</evidence>
<organism evidence="11 12">
    <name type="scientific">Haemophilus parainfluenzae</name>
    <dbReference type="NCBI Taxonomy" id="729"/>
    <lineage>
        <taxon>Bacteria</taxon>
        <taxon>Pseudomonadati</taxon>
        <taxon>Pseudomonadota</taxon>
        <taxon>Gammaproteobacteria</taxon>
        <taxon>Pasteurellales</taxon>
        <taxon>Pasteurellaceae</taxon>
        <taxon>Haemophilus</taxon>
    </lineage>
</organism>
<evidence type="ECO:0000256" key="2">
    <source>
        <dbReference type="ARBA" id="ARBA00022475"/>
    </source>
</evidence>
<evidence type="ECO:0000256" key="8">
    <source>
        <dbReference type="ARBA" id="ARBA00023306"/>
    </source>
</evidence>
<evidence type="ECO:0000259" key="10">
    <source>
        <dbReference type="PROSITE" id="PS51779"/>
    </source>
</evidence>
<gene>
    <name evidence="9" type="primary">ftsQ</name>
    <name evidence="11" type="ORF">DPV95_04350</name>
</gene>
<dbReference type="Gene3D" id="3.40.50.11690">
    <property type="entry name" value="Cell division protein FtsQ/DivIB"/>
    <property type="match status" value="1"/>
</dbReference>
<comment type="function">
    <text evidence="9">Essential cell division protein. May link together the upstream cell division proteins, which are predominantly cytoplasmic, with the downstream cell division proteins, which are predominantly periplasmic. May control correct divisome assembly.</text>
</comment>
<dbReference type="InterPro" id="IPR005548">
    <property type="entry name" value="Cell_div_FtsQ/DivIB_C"/>
</dbReference>
<keyword evidence="8 9" id="KW-0131">Cell cycle</keyword>
<feature type="domain" description="POTRA" evidence="10">
    <location>
        <begin position="60"/>
        <end position="130"/>
    </location>
</feature>
<dbReference type="PROSITE" id="PS51779">
    <property type="entry name" value="POTRA"/>
    <property type="match status" value="1"/>
</dbReference>
<dbReference type="InterPro" id="IPR026579">
    <property type="entry name" value="FtsQ"/>
</dbReference>
<feature type="transmembrane region" description="Helical" evidence="9">
    <location>
        <begin position="26"/>
        <end position="46"/>
    </location>
</feature>
<comment type="subcellular location">
    <subcellularLocation>
        <location evidence="9">Cell inner membrane</location>
        <topology evidence="9">Single-pass type II membrane protein</topology>
    </subcellularLocation>
    <subcellularLocation>
        <location evidence="1">Membrane</location>
    </subcellularLocation>
    <text evidence="9">Localizes to the division septum.</text>
</comment>
<dbReference type="GO" id="GO:0032153">
    <property type="term" value="C:cell division site"/>
    <property type="evidence" value="ECO:0007669"/>
    <property type="project" value="UniProtKB-UniRule"/>
</dbReference>
<dbReference type="Gene3D" id="3.10.20.310">
    <property type="entry name" value="membrane protein fhac"/>
    <property type="match status" value="1"/>
</dbReference>
<dbReference type="Pfam" id="PF03799">
    <property type="entry name" value="FtsQ_DivIB_C"/>
    <property type="match status" value="1"/>
</dbReference>
<evidence type="ECO:0000313" key="11">
    <source>
        <dbReference type="EMBL" id="RDE84963.1"/>
    </source>
</evidence>
<dbReference type="EMBL" id="QEPT01000002">
    <property type="protein sequence ID" value="RDE84963.1"/>
    <property type="molecule type" value="Genomic_DNA"/>
</dbReference>
<comment type="similarity">
    <text evidence="9">Belongs to the FtsQ/DivIB family. FtsQ subfamily.</text>
</comment>
<dbReference type="GO" id="GO:0005886">
    <property type="term" value="C:plasma membrane"/>
    <property type="evidence" value="ECO:0007669"/>
    <property type="project" value="UniProtKB-SubCell"/>
</dbReference>
<comment type="subunit">
    <text evidence="9">Part of a complex composed of FtsB, FtsL and FtsQ.</text>
</comment>
<name>A0AAQ0H0D2_HAEPA</name>
<evidence type="ECO:0000256" key="6">
    <source>
        <dbReference type="ARBA" id="ARBA00022989"/>
    </source>
</evidence>
<keyword evidence="5 9" id="KW-0812">Transmembrane</keyword>
<evidence type="ECO:0000256" key="4">
    <source>
        <dbReference type="ARBA" id="ARBA00022618"/>
    </source>
</evidence>
<keyword evidence="4 9" id="KW-0132">Cell division</keyword>
<dbReference type="GO" id="GO:0090529">
    <property type="term" value="P:cell septum assembly"/>
    <property type="evidence" value="ECO:0007669"/>
    <property type="project" value="InterPro"/>
</dbReference>
<keyword evidence="6 9" id="KW-1133">Transmembrane helix</keyword>
<accession>A0AAQ0H0D2</accession>
<dbReference type="AlphaFoldDB" id="A0AAQ0H0D2"/>
<dbReference type="GO" id="GO:0043093">
    <property type="term" value="P:FtsZ-dependent cytokinesis"/>
    <property type="evidence" value="ECO:0007669"/>
    <property type="project" value="UniProtKB-UniRule"/>
</dbReference>
<evidence type="ECO:0000256" key="9">
    <source>
        <dbReference type="HAMAP-Rule" id="MF_00911"/>
    </source>
</evidence>
<dbReference type="InterPro" id="IPR045335">
    <property type="entry name" value="FtsQ_C_sf"/>
</dbReference>
<proteinExistence type="inferred from homology"/>
<keyword evidence="3 9" id="KW-0997">Cell inner membrane</keyword>
<dbReference type="Pfam" id="PF08478">
    <property type="entry name" value="POTRA_1"/>
    <property type="match status" value="1"/>
</dbReference>
<dbReference type="InterPro" id="IPR034746">
    <property type="entry name" value="POTRA"/>
</dbReference>